<feature type="domain" description="F5/8 type C" evidence="5">
    <location>
        <begin position="512"/>
        <end position="669"/>
    </location>
</feature>
<comment type="caution">
    <text evidence="6">The sequence shown here is derived from an EMBL/GenBank/DDBJ whole genome shotgun (WGS) entry which is preliminary data.</text>
</comment>
<evidence type="ECO:0000313" key="6">
    <source>
        <dbReference type="EMBL" id="GIH09433.1"/>
    </source>
</evidence>
<dbReference type="Gene3D" id="2.115.10.20">
    <property type="entry name" value="Glycosyl hydrolase domain, family 43"/>
    <property type="match status" value="1"/>
</dbReference>
<dbReference type="EMBL" id="BONY01000068">
    <property type="protein sequence ID" value="GIH09433.1"/>
    <property type="molecule type" value="Genomic_DNA"/>
</dbReference>
<name>A0A8J3VKU7_9ACTN</name>
<gene>
    <name evidence="6" type="ORF">Rhe02_75000</name>
</gene>
<dbReference type="PANTHER" id="PTHR22925:SF3">
    <property type="entry name" value="GLYCOSYL HYDROLASE FAMILY PROTEIN 43"/>
    <property type="match status" value="1"/>
</dbReference>
<proteinExistence type="inferred from homology"/>
<feature type="signal peptide" evidence="4">
    <location>
        <begin position="1"/>
        <end position="23"/>
    </location>
</feature>
<keyword evidence="7" id="KW-1185">Reference proteome</keyword>
<sequence>MARYRIFAIYSVLALLSAGLVVADPSPAMADYTTTVVNFNTAGNQVTRYDTEGNAVDAHDGDLALFGETYYLYGTSYDCGYTLTTAGTKFCGFKVYSSPDLVHWTDRGQLFEASGALWQGRCAPPQYGCYRPHVVYNQSTSKYVLWINGYDNASGYHVFTSDFPTGPFAELAAPTLAVQGTGAGFNNGDMDVFVDDDLAKTAYLAYTDIRGGHDQIVEKLNASYTSGTGQYTRLNINSTEAPSLFKRGLIYYHLSGPNCPYCTGTATQYRYAGGPLGPWSAPTTINTNSCGGQPSFVSAIPTASGTTYLYGSDLWNGEFNEALANYHWAPLTFAGNGSISSFSCLASVSIALTTGSAGSQIVPADRDQADGVDGFRHWCDIHSTGFRRMQTFVASRTGTLTSASYTSFRKGNPNAGLTFSIVAVNASLQPVGTPLFTTTVPADAVGWSPRNVTVRPHIPVTAGIRYGIQVQSTTTAGCYGLTYNDTAPYPGGGEAYSTNGTTYIAETNRSSKFETTIGAPNFAAVATSTASSSVEAWGWGRVKAHDGQRITSPSAAGWSTDSNLGADHPEWILLDLGTSRLVQRVDLYPRNDPGNVGQGFPKALKIEVSVDAVTWTEVRNETGLGLPSAAVQSFPFATGHNARYIRVTGTSLRNSNPNDASYRLQLAEVEVY</sequence>
<dbReference type="SUPFAM" id="SSF75005">
    <property type="entry name" value="Arabinanase/levansucrase/invertase"/>
    <property type="match status" value="1"/>
</dbReference>
<dbReference type="InterPro" id="IPR008979">
    <property type="entry name" value="Galactose-bd-like_sf"/>
</dbReference>
<dbReference type="InterPro" id="IPR000421">
    <property type="entry name" value="FA58C"/>
</dbReference>
<organism evidence="6 7">
    <name type="scientific">Rhizocola hellebori</name>
    <dbReference type="NCBI Taxonomy" id="1392758"/>
    <lineage>
        <taxon>Bacteria</taxon>
        <taxon>Bacillati</taxon>
        <taxon>Actinomycetota</taxon>
        <taxon>Actinomycetes</taxon>
        <taxon>Micromonosporales</taxon>
        <taxon>Micromonosporaceae</taxon>
        <taxon>Rhizocola</taxon>
    </lineage>
</organism>
<evidence type="ECO:0000256" key="3">
    <source>
        <dbReference type="ARBA" id="ARBA00023295"/>
    </source>
</evidence>
<comment type="similarity">
    <text evidence="1">Belongs to the glycosyl hydrolase 43 family.</text>
</comment>
<feature type="chain" id="PRO_5038548237" description="F5/8 type C domain-containing protein" evidence="4">
    <location>
        <begin position="24"/>
        <end position="672"/>
    </location>
</feature>
<dbReference type="SUPFAM" id="SSF49785">
    <property type="entry name" value="Galactose-binding domain-like"/>
    <property type="match status" value="1"/>
</dbReference>
<accession>A0A8J3VKU7</accession>
<dbReference type="RefSeq" id="WP_203913170.1">
    <property type="nucleotide sequence ID" value="NZ_BONY01000068.1"/>
</dbReference>
<reference evidence="6" key="1">
    <citation type="submission" date="2021-01" db="EMBL/GenBank/DDBJ databases">
        <title>Whole genome shotgun sequence of Rhizocola hellebori NBRC 109834.</title>
        <authorList>
            <person name="Komaki H."/>
            <person name="Tamura T."/>
        </authorList>
    </citation>
    <scope>NUCLEOTIDE SEQUENCE</scope>
    <source>
        <strain evidence="6">NBRC 109834</strain>
    </source>
</reference>
<keyword evidence="4" id="KW-0732">Signal</keyword>
<keyword evidence="3" id="KW-0326">Glycosidase</keyword>
<evidence type="ECO:0000256" key="4">
    <source>
        <dbReference type="SAM" id="SignalP"/>
    </source>
</evidence>
<dbReference type="Gene3D" id="2.60.120.260">
    <property type="entry name" value="Galactose-binding domain-like"/>
    <property type="match status" value="1"/>
</dbReference>
<evidence type="ECO:0000259" key="5">
    <source>
        <dbReference type="PROSITE" id="PS50022"/>
    </source>
</evidence>
<protein>
    <recommendedName>
        <fullName evidence="5">F5/8 type C domain-containing protein</fullName>
    </recommendedName>
</protein>
<dbReference type="Pfam" id="PF04616">
    <property type="entry name" value="Glyco_hydro_43"/>
    <property type="match status" value="1"/>
</dbReference>
<dbReference type="PROSITE" id="PS50022">
    <property type="entry name" value="FA58C_3"/>
    <property type="match status" value="1"/>
</dbReference>
<keyword evidence="2" id="KW-0378">Hydrolase</keyword>
<evidence type="ECO:0000313" key="7">
    <source>
        <dbReference type="Proteomes" id="UP000612899"/>
    </source>
</evidence>
<evidence type="ECO:0000256" key="1">
    <source>
        <dbReference type="ARBA" id="ARBA00009865"/>
    </source>
</evidence>
<dbReference type="GO" id="GO:0004553">
    <property type="term" value="F:hydrolase activity, hydrolyzing O-glycosyl compounds"/>
    <property type="evidence" value="ECO:0007669"/>
    <property type="project" value="InterPro"/>
</dbReference>
<dbReference type="InterPro" id="IPR023296">
    <property type="entry name" value="Glyco_hydro_beta-prop_sf"/>
</dbReference>
<evidence type="ECO:0000256" key="2">
    <source>
        <dbReference type="ARBA" id="ARBA00022801"/>
    </source>
</evidence>
<dbReference type="Proteomes" id="UP000612899">
    <property type="component" value="Unassembled WGS sequence"/>
</dbReference>
<dbReference type="GO" id="GO:0005975">
    <property type="term" value="P:carbohydrate metabolic process"/>
    <property type="evidence" value="ECO:0007669"/>
    <property type="project" value="InterPro"/>
</dbReference>
<dbReference type="AlphaFoldDB" id="A0A8J3VKU7"/>
<dbReference type="InterPro" id="IPR006710">
    <property type="entry name" value="Glyco_hydro_43"/>
</dbReference>
<dbReference type="PANTHER" id="PTHR22925">
    <property type="entry name" value="GLYCOSYL HYDROLASE 43 FAMILY MEMBER"/>
    <property type="match status" value="1"/>
</dbReference>
<dbReference type="Pfam" id="PF00754">
    <property type="entry name" value="F5_F8_type_C"/>
    <property type="match status" value="1"/>
</dbReference>
<dbReference type="CDD" id="cd18824">
    <property type="entry name" value="GH43_CtGH43-like"/>
    <property type="match status" value="1"/>
</dbReference>